<dbReference type="PANTHER" id="PTHR46300:SF4">
    <property type="entry name" value="CYTOCHROME P450 98A3"/>
    <property type="match status" value="1"/>
</dbReference>
<dbReference type="RefSeq" id="XP_008719317.1">
    <property type="nucleotide sequence ID" value="XM_008721095.1"/>
</dbReference>
<sequence length="545" mass="61712">MAQLSSSFVTLAVQLVTRLLLATSILGVGFVLFDYASMLNRRRKLPPGPFPWPLVGNHFQLPKSRPWIAWEDWAKHYDSPMMTIWVGREPRIIISDAWVASDLMEKRADIWSSRPRLIAMGDAINATHTNQTTLVYGDRWRLHRRLMHTAVGTQAVRGYRTFQADESKLLTRDILEDPDDYVMSIERYSVSITSIVGWGRRIDRKNDLIAQQALKLMEGVDLIIPGLFIIETLPWLMKLPSWLYSFPSLLKHGSAVGARFFYLLTREGSEAPEDNFAKLLIKNQEKEGLTDLEVASLAGNLLGGGVDTTSSTMLSCILAMCYFPEVQKKAQAEIDAVVGNERSPNWDDIDAERLPYITAIVKETLRWRTVTILAGIPHANTQDFDYKGYHFPAGTNVTANIWAMHRNERDFPEPDVFRPERFLNGLERPYPNPRGSNPFGFGRRVCSGQPLAEQGLIYSLGRLIWAFYMKPGLDENGREVNLDIFAYSESENIRPLPFTARFIPRSEAIRELIVDEAAAARNALRVYDGETKVTVEEAARAPSMS</sequence>
<evidence type="ECO:0000256" key="2">
    <source>
        <dbReference type="ARBA" id="ARBA00022723"/>
    </source>
</evidence>
<comment type="similarity">
    <text evidence="1">Belongs to the cytochrome P450 family.</text>
</comment>
<evidence type="ECO:0000313" key="7">
    <source>
        <dbReference type="EMBL" id="ETN38728.1"/>
    </source>
</evidence>
<dbReference type="GO" id="GO:0004497">
    <property type="term" value="F:monooxygenase activity"/>
    <property type="evidence" value="ECO:0007669"/>
    <property type="project" value="InterPro"/>
</dbReference>
<keyword evidence="5" id="KW-0349">Heme</keyword>
<dbReference type="EMBL" id="KB822722">
    <property type="protein sequence ID" value="ETN38728.1"/>
    <property type="molecule type" value="Genomic_DNA"/>
</dbReference>
<dbReference type="Gene3D" id="1.10.630.10">
    <property type="entry name" value="Cytochrome P450"/>
    <property type="match status" value="1"/>
</dbReference>
<dbReference type="GO" id="GO:0020037">
    <property type="term" value="F:heme binding"/>
    <property type="evidence" value="ECO:0007669"/>
    <property type="project" value="InterPro"/>
</dbReference>
<dbReference type="eggNOG" id="KOG0156">
    <property type="taxonomic scope" value="Eukaryota"/>
</dbReference>
<name>W2RSK3_CYPE1</name>
<feature type="binding site" description="axial binding residue" evidence="5">
    <location>
        <position position="446"/>
    </location>
    <ligand>
        <name>heme</name>
        <dbReference type="ChEBI" id="CHEBI:30413"/>
    </ligand>
    <ligandPart>
        <name>Fe</name>
        <dbReference type="ChEBI" id="CHEBI:18248"/>
    </ligandPart>
</feature>
<organism evidence="7 8">
    <name type="scientific">Cyphellophora europaea (strain CBS 101466)</name>
    <name type="common">Phialophora europaea</name>
    <dbReference type="NCBI Taxonomy" id="1220924"/>
    <lineage>
        <taxon>Eukaryota</taxon>
        <taxon>Fungi</taxon>
        <taxon>Dikarya</taxon>
        <taxon>Ascomycota</taxon>
        <taxon>Pezizomycotina</taxon>
        <taxon>Eurotiomycetes</taxon>
        <taxon>Chaetothyriomycetidae</taxon>
        <taxon>Chaetothyriales</taxon>
        <taxon>Cyphellophoraceae</taxon>
        <taxon>Cyphellophora</taxon>
    </lineage>
</organism>
<protein>
    <recommendedName>
        <fullName evidence="9">Cytochrome P450</fullName>
    </recommendedName>
</protein>
<dbReference type="Pfam" id="PF00067">
    <property type="entry name" value="p450"/>
    <property type="match status" value="1"/>
</dbReference>
<dbReference type="PRINTS" id="PR00463">
    <property type="entry name" value="EP450I"/>
</dbReference>
<evidence type="ECO:0000256" key="6">
    <source>
        <dbReference type="SAM" id="Phobius"/>
    </source>
</evidence>
<dbReference type="Proteomes" id="UP000030752">
    <property type="component" value="Unassembled WGS sequence"/>
</dbReference>
<evidence type="ECO:0000256" key="3">
    <source>
        <dbReference type="ARBA" id="ARBA00023002"/>
    </source>
</evidence>
<evidence type="ECO:0000256" key="1">
    <source>
        <dbReference type="ARBA" id="ARBA00010617"/>
    </source>
</evidence>
<dbReference type="PANTHER" id="PTHR46300">
    <property type="entry name" value="P450, PUTATIVE (EUROFUNG)-RELATED-RELATED"/>
    <property type="match status" value="1"/>
</dbReference>
<dbReference type="STRING" id="1220924.W2RSK3"/>
<dbReference type="InterPro" id="IPR002401">
    <property type="entry name" value="Cyt_P450_E_grp-I"/>
</dbReference>
<keyword evidence="3" id="KW-0560">Oxidoreductase</keyword>
<proteinExistence type="inferred from homology"/>
<keyword evidence="8" id="KW-1185">Reference proteome</keyword>
<dbReference type="InterPro" id="IPR001128">
    <property type="entry name" value="Cyt_P450"/>
</dbReference>
<keyword evidence="6" id="KW-0812">Transmembrane</keyword>
<keyword evidence="6" id="KW-1133">Transmembrane helix</keyword>
<feature type="transmembrane region" description="Helical" evidence="6">
    <location>
        <begin position="15"/>
        <end position="36"/>
    </location>
</feature>
<dbReference type="CDD" id="cd11065">
    <property type="entry name" value="CYP64-like"/>
    <property type="match status" value="1"/>
</dbReference>
<dbReference type="VEuPathDB" id="FungiDB:HMPREF1541_06766"/>
<comment type="cofactor">
    <cofactor evidence="5">
        <name>heme</name>
        <dbReference type="ChEBI" id="CHEBI:30413"/>
    </cofactor>
</comment>
<dbReference type="OrthoDB" id="1103324at2759"/>
<dbReference type="InterPro" id="IPR036396">
    <property type="entry name" value="Cyt_P450_sf"/>
</dbReference>
<dbReference type="GeneID" id="19974105"/>
<dbReference type="InParanoid" id="W2RSK3"/>
<keyword evidence="2 5" id="KW-0479">Metal-binding</keyword>
<keyword evidence="6" id="KW-0472">Membrane</keyword>
<reference evidence="7 8" key="1">
    <citation type="submission" date="2013-03" db="EMBL/GenBank/DDBJ databases">
        <title>The Genome Sequence of Phialophora europaea CBS 101466.</title>
        <authorList>
            <consortium name="The Broad Institute Genomics Platform"/>
            <person name="Cuomo C."/>
            <person name="de Hoog S."/>
            <person name="Gorbushina A."/>
            <person name="Walker B."/>
            <person name="Young S.K."/>
            <person name="Zeng Q."/>
            <person name="Gargeya S."/>
            <person name="Fitzgerald M."/>
            <person name="Haas B."/>
            <person name="Abouelleil A."/>
            <person name="Allen A.W."/>
            <person name="Alvarado L."/>
            <person name="Arachchi H.M."/>
            <person name="Berlin A.M."/>
            <person name="Chapman S.B."/>
            <person name="Gainer-Dewar J."/>
            <person name="Goldberg J."/>
            <person name="Griggs A."/>
            <person name="Gujja S."/>
            <person name="Hansen M."/>
            <person name="Howarth C."/>
            <person name="Imamovic A."/>
            <person name="Ireland A."/>
            <person name="Larimer J."/>
            <person name="McCowan C."/>
            <person name="Murphy C."/>
            <person name="Pearson M."/>
            <person name="Poon T.W."/>
            <person name="Priest M."/>
            <person name="Roberts A."/>
            <person name="Saif S."/>
            <person name="Shea T."/>
            <person name="Sisk P."/>
            <person name="Sykes S."/>
            <person name="Wortman J."/>
            <person name="Nusbaum C."/>
            <person name="Birren B."/>
        </authorList>
    </citation>
    <scope>NUCLEOTIDE SEQUENCE [LARGE SCALE GENOMIC DNA]</scope>
    <source>
        <strain evidence="7 8">CBS 101466</strain>
    </source>
</reference>
<dbReference type="GO" id="GO:0005506">
    <property type="term" value="F:iron ion binding"/>
    <property type="evidence" value="ECO:0007669"/>
    <property type="project" value="InterPro"/>
</dbReference>
<evidence type="ECO:0000256" key="4">
    <source>
        <dbReference type="ARBA" id="ARBA00023004"/>
    </source>
</evidence>
<evidence type="ECO:0008006" key="9">
    <source>
        <dbReference type="Google" id="ProtNLM"/>
    </source>
</evidence>
<accession>W2RSK3</accession>
<evidence type="ECO:0000313" key="8">
    <source>
        <dbReference type="Proteomes" id="UP000030752"/>
    </source>
</evidence>
<dbReference type="SUPFAM" id="SSF48264">
    <property type="entry name" value="Cytochrome P450"/>
    <property type="match status" value="1"/>
</dbReference>
<dbReference type="PRINTS" id="PR00385">
    <property type="entry name" value="P450"/>
</dbReference>
<dbReference type="HOGENOM" id="CLU_001570_2_1_1"/>
<evidence type="ECO:0000256" key="5">
    <source>
        <dbReference type="PIRSR" id="PIRSR602401-1"/>
    </source>
</evidence>
<dbReference type="InterPro" id="IPR050364">
    <property type="entry name" value="Cytochrome_P450_fung"/>
</dbReference>
<gene>
    <name evidence="7" type="ORF">HMPREF1541_06766</name>
</gene>
<dbReference type="AlphaFoldDB" id="W2RSK3"/>
<dbReference type="GO" id="GO:0016705">
    <property type="term" value="F:oxidoreductase activity, acting on paired donors, with incorporation or reduction of molecular oxygen"/>
    <property type="evidence" value="ECO:0007669"/>
    <property type="project" value="InterPro"/>
</dbReference>
<keyword evidence="4 5" id="KW-0408">Iron</keyword>